<organism evidence="1 2">
    <name type="scientific">Entomospira culicis</name>
    <dbReference type="NCBI Taxonomy" id="2719989"/>
    <lineage>
        <taxon>Bacteria</taxon>
        <taxon>Pseudomonadati</taxon>
        <taxon>Spirochaetota</taxon>
        <taxon>Spirochaetia</taxon>
        <taxon>Spirochaetales</taxon>
        <taxon>Spirochaetaceae</taxon>
        <taxon>Entomospira</taxon>
    </lineage>
</organism>
<comment type="caution">
    <text evidence="1">The sequence shown here is derived from an EMBL/GenBank/DDBJ whole genome shotgun (WGS) entry which is preliminary data.</text>
</comment>
<dbReference type="EMBL" id="JAATLM010000001">
    <property type="protein sequence ID" value="NIZ69822.1"/>
    <property type="molecule type" value="Genomic_DNA"/>
</dbReference>
<evidence type="ECO:0000313" key="1">
    <source>
        <dbReference type="EMBL" id="NIZ69822.1"/>
    </source>
</evidence>
<dbReference type="RefSeq" id="WP_167695899.1">
    <property type="nucleotide sequence ID" value="NZ_CP118181.1"/>
</dbReference>
<evidence type="ECO:0000313" key="2">
    <source>
        <dbReference type="Proteomes" id="UP000778951"/>
    </source>
</evidence>
<reference evidence="1" key="1">
    <citation type="submission" date="2020-03" db="EMBL/GenBank/DDBJ databases">
        <title>Spirochaetal bacteria isolated from arthropods constitute a novel genus Entomospira genus novum within the order Spirochaetales.</title>
        <authorList>
            <person name="Grana-Miraglia L."/>
            <person name="Sikutova S."/>
            <person name="Fingerle V."/>
            <person name="Sing A."/>
            <person name="Castillo-Ramirez S."/>
            <person name="Margos G."/>
            <person name="Rudolf I."/>
        </authorList>
    </citation>
    <scope>NUCLEOTIDE SEQUENCE</scope>
    <source>
        <strain evidence="1">BR149</strain>
    </source>
</reference>
<name>A0A968GGE2_9SPIO</name>
<proteinExistence type="predicted"/>
<dbReference type="Proteomes" id="UP000778951">
    <property type="component" value="Unassembled WGS sequence"/>
</dbReference>
<sequence length="65" mass="7622">MIEQKTLHLDITPNQAAVLFLSLKNLEQMSTETGYLYQELERYLYARIGLEELQTLEDLYARGEL</sequence>
<protein>
    <submittedName>
        <fullName evidence="1">Uncharacterized protein</fullName>
    </submittedName>
</protein>
<keyword evidence="2" id="KW-1185">Reference proteome</keyword>
<gene>
    <name evidence="1" type="ORF">HCT48_06310</name>
</gene>
<accession>A0A968GGE2</accession>
<dbReference type="AlphaFoldDB" id="A0A968GGE2"/>